<comment type="caution">
    <text evidence="1">The sequence shown here is derived from an EMBL/GenBank/DDBJ whole genome shotgun (WGS) entry which is preliminary data.</text>
</comment>
<keyword evidence="2" id="KW-1185">Reference proteome</keyword>
<dbReference type="AlphaFoldDB" id="A0A8J3ZSA8"/>
<accession>A0A8J3ZSA8</accession>
<evidence type="ECO:0000313" key="1">
    <source>
        <dbReference type="EMBL" id="GIJ67455.1"/>
    </source>
</evidence>
<proteinExistence type="predicted"/>
<evidence type="ECO:0000313" key="2">
    <source>
        <dbReference type="Proteomes" id="UP000635606"/>
    </source>
</evidence>
<sequence length="155" mass="16708">MAATRWEDDNELLALLEEALDAEGDVPPDFIAAGKAAFAWRTIDAELAALVYDSSTDADREPALTRTQTTADLRALTFASANITIELELTATGLIGQLVPPATAEIEVQTAAGVTDSVATDELGCFTIRVIPQEPFRLRCRVGETVDVLTTWITR</sequence>
<organism evidence="1 2">
    <name type="scientific">Virgisporangium ochraceum</name>
    <dbReference type="NCBI Taxonomy" id="65505"/>
    <lineage>
        <taxon>Bacteria</taxon>
        <taxon>Bacillati</taxon>
        <taxon>Actinomycetota</taxon>
        <taxon>Actinomycetes</taxon>
        <taxon>Micromonosporales</taxon>
        <taxon>Micromonosporaceae</taxon>
        <taxon>Virgisporangium</taxon>
    </lineage>
</organism>
<protein>
    <submittedName>
        <fullName evidence="1">Uncharacterized protein</fullName>
    </submittedName>
</protein>
<gene>
    <name evidence="1" type="ORF">Voc01_023720</name>
</gene>
<dbReference type="EMBL" id="BOPH01000026">
    <property type="protein sequence ID" value="GIJ67455.1"/>
    <property type="molecule type" value="Genomic_DNA"/>
</dbReference>
<name>A0A8J3ZSA8_9ACTN</name>
<dbReference type="RefSeq" id="WP_203927420.1">
    <property type="nucleotide sequence ID" value="NZ_BOPH01000026.1"/>
</dbReference>
<reference evidence="1" key="1">
    <citation type="submission" date="2021-01" db="EMBL/GenBank/DDBJ databases">
        <title>Whole genome shotgun sequence of Virgisporangium ochraceum NBRC 16418.</title>
        <authorList>
            <person name="Komaki H."/>
            <person name="Tamura T."/>
        </authorList>
    </citation>
    <scope>NUCLEOTIDE SEQUENCE</scope>
    <source>
        <strain evidence="1">NBRC 16418</strain>
    </source>
</reference>
<dbReference type="Proteomes" id="UP000635606">
    <property type="component" value="Unassembled WGS sequence"/>
</dbReference>